<dbReference type="Pfam" id="PF00580">
    <property type="entry name" value="UvrD-helicase"/>
    <property type="match status" value="1"/>
</dbReference>
<proteinExistence type="inferred from homology"/>
<dbReference type="InterPro" id="IPR013986">
    <property type="entry name" value="DExx_box_DNA_helicase_dom_sf"/>
</dbReference>
<dbReference type="PANTHER" id="PTHR11070:SF2">
    <property type="entry name" value="ATP-DEPENDENT DNA HELICASE SRS2"/>
    <property type="match status" value="1"/>
</dbReference>
<dbReference type="PANTHER" id="PTHR11070">
    <property type="entry name" value="UVRD / RECB / PCRA DNA HELICASE FAMILY MEMBER"/>
    <property type="match status" value="1"/>
</dbReference>
<dbReference type="GO" id="GO:0000725">
    <property type="term" value="P:recombinational repair"/>
    <property type="evidence" value="ECO:0007669"/>
    <property type="project" value="TreeGrafter"/>
</dbReference>
<dbReference type="KEGG" id="hir:HETIRDRAFT_316471"/>
<keyword evidence="7" id="KW-0238">DNA-binding</keyword>
<evidence type="ECO:0000256" key="12">
    <source>
        <dbReference type="ARBA" id="ARBA00048988"/>
    </source>
</evidence>
<dbReference type="HOGENOM" id="CLU_004585_4_1_1"/>
<evidence type="ECO:0000256" key="13">
    <source>
        <dbReference type="PROSITE-ProRule" id="PRU00560"/>
    </source>
</evidence>
<evidence type="ECO:0000259" key="15">
    <source>
        <dbReference type="PROSITE" id="PS51198"/>
    </source>
</evidence>
<feature type="binding site" evidence="13">
    <location>
        <begin position="29"/>
        <end position="36"/>
    </location>
    <ligand>
        <name>ATP</name>
        <dbReference type="ChEBI" id="CHEBI:30616"/>
    </ligand>
</feature>
<comment type="similarity">
    <text evidence="1">Belongs to the helicase family. UvrD subfamily.</text>
</comment>
<dbReference type="CDD" id="cd17932">
    <property type="entry name" value="DEXQc_UvrD"/>
    <property type="match status" value="1"/>
</dbReference>
<dbReference type="Gene3D" id="3.40.50.300">
    <property type="entry name" value="P-loop containing nucleotide triphosphate hydrolases"/>
    <property type="match status" value="3"/>
</dbReference>
<keyword evidence="4 13" id="KW-0378">Hydrolase</keyword>
<dbReference type="GO" id="GO:0043138">
    <property type="term" value="F:3'-5' DNA helicase activity"/>
    <property type="evidence" value="ECO:0007669"/>
    <property type="project" value="UniProtKB-EC"/>
</dbReference>
<gene>
    <name evidence="17" type="ORF">HETIRDRAFT_316471</name>
</gene>
<evidence type="ECO:0000259" key="16">
    <source>
        <dbReference type="PROSITE" id="PS51217"/>
    </source>
</evidence>
<accession>W4KCA9</accession>
<dbReference type="RefSeq" id="XP_009545268.1">
    <property type="nucleotide sequence ID" value="XM_009546973.1"/>
</dbReference>
<feature type="domain" description="UvrD-like helicase ATP-binding" evidence="15">
    <location>
        <begin position="8"/>
        <end position="303"/>
    </location>
</feature>
<organism evidence="17 18">
    <name type="scientific">Heterobasidion irregulare (strain TC 32-1)</name>
    <dbReference type="NCBI Taxonomy" id="747525"/>
    <lineage>
        <taxon>Eukaryota</taxon>
        <taxon>Fungi</taxon>
        <taxon>Dikarya</taxon>
        <taxon>Basidiomycota</taxon>
        <taxon>Agaricomycotina</taxon>
        <taxon>Agaricomycetes</taxon>
        <taxon>Russulales</taxon>
        <taxon>Bondarzewiaceae</taxon>
        <taxon>Heterobasidion</taxon>
        <taxon>Heterobasidion annosum species complex</taxon>
    </lineage>
</organism>
<dbReference type="InterPro" id="IPR014017">
    <property type="entry name" value="DNA_helicase_UvrD-like_C"/>
</dbReference>
<keyword evidence="8" id="KW-0234">DNA repair</keyword>
<feature type="compositionally biased region" description="Low complexity" evidence="14">
    <location>
        <begin position="813"/>
        <end position="841"/>
    </location>
</feature>
<dbReference type="Proteomes" id="UP000030671">
    <property type="component" value="Unassembled WGS sequence"/>
</dbReference>
<feature type="domain" description="UvrD-like helicase C-terminal" evidence="16">
    <location>
        <begin position="304"/>
        <end position="631"/>
    </location>
</feature>
<evidence type="ECO:0000313" key="17">
    <source>
        <dbReference type="EMBL" id="ETW82975.1"/>
    </source>
</evidence>
<evidence type="ECO:0000256" key="14">
    <source>
        <dbReference type="SAM" id="MobiDB-lite"/>
    </source>
</evidence>
<dbReference type="GeneID" id="20670335"/>
<feature type="compositionally biased region" description="Polar residues" evidence="14">
    <location>
        <begin position="802"/>
        <end position="812"/>
    </location>
</feature>
<dbReference type="Pfam" id="PF13361">
    <property type="entry name" value="UvrD_C"/>
    <property type="match status" value="1"/>
</dbReference>
<keyword evidence="6 13" id="KW-0067">ATP-binding</keyword>
<dbReference type="GO" id="GO:0005634">
    <property type="term" value="C:nucleus"/>
    <property type="evidence" value="ECO:0007669"/>
    <property type="project" value="TreeGrafter"/>
</dbReference>
<keyword evidence="9" id="KW-0413">Isomerase</keyword>
<keyword evidence="2 13" id="KW-0547">Nucleotide-binding</keyword>
<evidence type="ECO:0000256" key="5">
    <source>
        <dbReference type="ARBA" id="ARBA00022806"/>
    </source>
</evidence>
<comment type="catalytic activity">
    <reaction evidence="12">
        <text>ATP + H2O = ADP + phosphate + H(+)</text>
        <dbReference type="Rhea" id="RHEA:13065"/>
        <dbReference type="ChEBI" id="CHEBI:15377"/>
        <dbReference type="ChEBI" id="CHEBI:15378"/>
        <dbReference type="ChEBI" id="CHEBI:30616"/>
        <dbReference type="ChEBI" id="CHEBI:43474"/>
        <dbReference type="ChEBI" id="CHEBI:456216"/>
        <dbReference type="EC" id="5.6.2.4"/>
    </reaction>
</comment>
<evidence type="ECO:0000256" key="7">
    <source>
        <dbReference type="ARBA" id="ARBA00023125"/>
    </source>
</evidence>
<evidence type="ECO:0000256" key="4">
    <source>
        <dbReference type="ARBA" id="ARBA00022801"/>
    </source>
</evidence>
<dbReference type="InParanoid" id="W4KCA9"/>
<protein>
    <recommendedName>
        <fullName evidence="11">DNA 3'-5' helicase</fullName>
        <ecNumber evidence="11">5.6.2.4</ecNumber>
    </recommendedName>
</protein>
<dbReference type="GO" id="GO:0005524">
    <property type="term" value="F:ATP binding"/>
    <property type="evidence" value="ECO:0007669"/>
    <property type="project" value="UniProtKB-UniRule"/>
</dbReference>
<feature type="compositionally biased region" description="Polar residues" evidence="14">
    <location>
        <begin position="860"/>
        <end position="882"/>
    </location>
</feature>
<dbReference type="GO" id="GO:0003677">
    <property type="term" value="F:DNA binding"/>
    <property type="evidence" value="ECO:0007669"/>
    <property type="project" value="UniProtKB-KW"/>
</dbReference>
<comment type="catalytic activity">
    <reaction evidence="10">
        <text>Couples ATP hydrolysis with the unwinding of duplex DNA by translocating in the 3'-5' direction.</text>
        <dbReference type="EC" id="5.6.2.4"/>
    </reaction>
</comment>
<dbReference type="eggNOG" id="KOG2108">
    <property type="taxonomic scope" value="Eukaryota"/>
</dbReference>
<dbReference type="FunCoup" id="W4KCA9">
    <property type="interactions" value="269"/>
</dbReference>
<dbReference type="InterPro" id="IPR014016">
    <property type="entry name" value="UvrD-like_ATP-bd"/>
</dbReference>
<keyword evidence="5 13" id="KW-0347">Helicase</keyword>
<dbReference type="EC" id="5.6.2.4" evidence="11"/>
<dbReference type="SUPFAM" id="SSF52540">
    <property type="entry name" value="P-loop containing nucleoside triphosphate hydrolases"/>
    <property type="match status" value="1"/>
</dbReference>
<dbReference type="PROSITE" id="PS51217">
    <property type="entry name" value="UVRD_HELICASE_CTER"/>
    <property type="match status" value="1"/>
</dbReference>
<name>W4KCA9_HETIT</name>
<evidence type="ECO:0000256" key="11">
    <source>
        <dbReference type="ARBA" id="ARBA00034808"/>
    </source>
</evidence>
<evidence type="ECO:0000256" key="9">
    <source>
        <dbReference type="ARBA" id="ARBA00023235"/>
    </source>
</evidence>
<dbReference type="InterPro" id="IPR000212">
    <property type="entry name" value="DNA_helicase_UvrD/REP"/>
</dbReference>
<dbReference type="PROSITE" id="PS51198">
    <property type="entry name" value="UVRD_HELICASE_ATP_BIND"/>
    <property type="match status" value="1"/>
</dbReference>
<keyword evidence="3" id="KW-0227">DNA damage</keyword>
<evidence type="ECO:0000256" key="6">
    <source>
        <dbReference type="ARBA" id="ARBA00022840"/>
    </source>
</evidence>
<dbReference type="OrthoDB" id="1470711at2759"/>
<dbReference type="InterPro" id="IPR027417">
    <property type="entry name" value="P-loop_NTPase"/>
</dbReference>
<evidence type="ECO:0000256" key="8">
    <source>
        <dbReference type="ARBA" id="ARBA00023204"/>
    </source>
</evidence>
<evidence type="ECO:0000313" key="18">
    <source>
        <dbReference type="Proteomes" id="UP000030671"/>
    </source>
</evidence>
<dbReference type="EMBL" id="KI925457">
    <property type="protein sequence ID" value="ETW82975.1"/>
    <property type="molecule type" value="Genomic_DNA"/>
</dbReference>
<keyword evidence="18" id="KW-1185">Reference proteome</keyword>
<dbReference type="AlphaFoldDB" id="W4KCA9"/>
<evidence type="ECO:0000256" key="3">
    <source>
        <dbReference type="ARBA" id="ARBA00022763"/>
    </source>
</evidence>
<reference evidence="17 18" key="1">
    <citation type="journal article" date="2012" name="New Phytol.">
        <title>Insight into trade-off between wood decay and parasitism from the genome of a fungal forest pathogen.</title>
        <authorList>
            <person name="Olson A."/>
            <person name="Aerts A."/>
            <person name="Asiegbu F."/>
            <person name="Belbahri L."/>
            <person name="Bouzid O."/>
            <person name="Broberg A."/>
            <person name="Canback B."/>
            <person name="Coutinho P.M."/>
            <person name="Cullen D."/>
            <person name="Dalman K."/>
            <person name="Deflorio G."/>
            <person name="van Diepen L.T."/>
            <person name="Dunand C."/>
            <person name="Duplessis S."/>
            <person name="Durling M."/>
            <person name="Gonthier P."/>
            <person name="Grimwood J."/>
            <person name="Fossdal C.G."/>
            <person name="Hansson D."/>
            <person name="Henrissat B."/>
            <person name="Hietala A."/>
            <person name="Himmelstrand K."/>
            <person name="Hoffmeister D."/>
            <person name="Hogberg N."/>
            <person name="James T.Y."/>
            <person name="Karlsson M."/>
            <person name="Kohler A."/>
            <person name="Kues U."/>
            <person name="Lee Y.H."/>
            <person name="Lin Y.C."/>
            <person name="Lind M."/>
            <person name="Lindquist E."/>
            <person name="Lombard V."/>
            <person name="Lucas S."/>
            <person name="Lunden K."/>
            <person name="Morin E."/>
            <person name="Murat C."/>
            <person name="Park J."/>
            <person name="Raffaello T."/>
            <person name="Rouze P."/>
            <person name="Salamov A."/>
            <person name="Schmutz J."/>
            <person name="Solheim H."/>
            <person name="Stahlberg J."/>
            <person name="Velez H."/>
            <person name="de Vries R.P."/>
            <person name="Wiebenga A."/>
            <person name="Woodward S."/>
            <person name="Yakovlev I."/>
            <person name="Garbelotto M."/>
            <person name="Martin F."/>
            <person name="Grigoriev I.V."/>
            <person name="Stenlid J."/>
        </authorList>
    </citation>
    <scope>NUCLEOTIDE SEQUENCE [LARGE SCALE GENOMIC DNA]</scope>
    <source>
        <strain evidence="17 18">TC 32-1</strain>
    </source>
</reference>
<dbReference type="Gene3D" id="1.10.10.160">
    <property type="match status" value="1"/>
</dbReference>
<evidence type="ECO:0000256" key="1">
    <source>
        <dbReference type="ARBA" id="ARBA00009922"/>
    </source>
</evidence>
<evidence type="ECO:0000256" key="2">
    <source>
        <dbReference type="ARBA" id="ARBA00022741"/>
    </source>
</evidence>
<dbReference type="Gene3D" id="1.10.486.10">
    <property type="entry name" value="PCRA, domain 4"/>
    <property type="match status" value="2"/>
</dbReference>
<dbReference type="STRING" id="747525.W4KCA9"/>
<sequence>MSLTILESLNAAQIKAVRHPPNKPLQILAGPGSGKTKAGTFCSVLTSRIAYLILEHSIPASSICAVTFTNKAANEMKERLKKMIGDDQTNMLKMGTFHAFCVPFLRKHAKSISIQSNFTICDAAESQKIITKLLKSYADYIQEHAVALSDGQTQSAISKAKSKGQSPEDMAKLHAEAKAKSGRASPYLTVLIEIFRDYERILRQNNSLDFDDLLVFGTKLFQQHPDVVSWCRHVLVDEFQDTNSIQYELMKTIASSHHCVTVVGDPDQSIYGWRSADITNLQNMERDFPATSQILLEDNYRSTASILALSLAIISKDKSRISKSLRTSHPAGISPVLQSFGSDSNEAIFMATEIKRLVAASGGMFKWSDFAILLRFNALSRVIESALQKEGIPNRVLGGHKFFERMEVKDILAYLQVVDNSLFVPAFMRVINVPPRGIGKKSVAEIVARAEKAKCSPLELVEQIHDGKIPDIKPPVKRKIGSFVTTIRSLRKYDNERESPPDLIRRLLDLIEYGQYLKKTEDWASRWENVHELINFASQIHESLNTDINFDQLLPQSHDTDDDLRGELEYEGFVTGNKSAKAKGKEKAPDLPIETPLRAFLQASMLSTDTEETDDDSNEKVTISTCHSAKGLEWPVVMVPGAISFRSTERKTRKKKGEFYRMPGHLCTDSAIKQNCRRLLYVACTRAQSLLYLQHTTGRGIAGDNQPRELSPFISAVTADNWNLFSSHPPNLSVTDLEAIAIVLGRPCPDQSEVRKRMLEWERTGAQTRQAEAKLDFNIAGPWSRADPPASAAFTTSRSILVPANSTLTSQNPSTESKPPSTKSKPPSTKSKPSSTMSESSIINVGPPRRGLTSALAKESVSTNLSDRNASRSWPTKPTSANDGFLPSFPKPLLSVSSAPELPVGSTTGLVSGSKRRLGMGRPAIEYPNKKFKTPV</sequence>
<feature type="region of interest" description="Disordered" evidence="14">
    <location>
        <begin position="802"/>
        <end position="936"/>
    </location>
</feature>
<dbReference type="FunFam" id="3.40.50.300:FF:001201">
    <property type="entry name" value="ATP-dependent DNA helicase UvrD2"/>
    <property type="match status" value="1"/>
</dbReference>
<evidence type="ECO:0000256" key="10">
    <source>
        <dbReference type="ARBA" id="ARBA00034617"/>
    </source>
</evidence>
<dbReference type="GO" id="GO:0016787">
    <property type="term" value="F:hydrolase activity"/>
    <property type="evidence" value="ECO:0007669"/>
    <property type="project" value="UniProtKB-UniRule"/>
</dbReference>